<proteinExistence type="predicted"/>
<dbReference type="Pfam" id="PF26113">
    <property type="entry name" value="GH16_XgeA"/>
    <property type="match status" value="1"/>
</dbReference>
<dbReference type="SUPFAM" id="SSF49899">
    <property type="entry name" value="Concanavalin A-like lectins/glucanases"/>
    <property type="match status" value="1"/>
</dbReference>
<sequence length="318" mass="34167">MLSYISAVSLGFVLGFVRLVGAHPYTVHDTYIGGSFYNGFTAQAISDPTNGRVNYVDTPTAQGLNLTYASSDTFILRTDFTSFLDPNGPGRDSVRLISNNVYTTSVIVADIRHMPQGCATWPALWTVANPWPNLGEIDIIEGVNDQSPNQATLHTTPGCTQPANRAQTGKSVSNDCNTYVNNNVGCGVRSTLSNSYGPSFNSNGGGWYAMERTSSSITVWFWPRGSGPPSNVANGENFIDTSTWGEPMALFVNDSCDIASKFGPHNILINLTLCGTWAGQPSVYSSAGCPGSCVDHVNNNPSAFTNAYFEFASLRVYT</sequence>
<protein>
    <submittedName>
        <fullName evidence="3">Glycoside hydrolase family 16 protein</fullName>
    </submittedName>
</protein>
<dbReference type="PROSITE" id="PS51762">
    <property type="entry name" value="GH16_2"/>
    <property type="match status" value="1"/>
</dbReference>
<gene>
    <name evidence="3" type="ORF">BS47DRAFT_402914</name>
</gene>
<feature type="chain" id="PRO_5040232746" evidence="1">
    <location>
        <begin position="23"/>
        <end position="318"/>
    </location>
</feature>
<organism evidence="3 4">
    <name type="scientific">Hydnum rufescens UP504</name>
    <dbReference type="NCBI Taxonomy" id="1448309"/>
    <lineage>
        <taxon>Eukaryota</taxon>
        <taxon>Fungi</taxon>
        <taxon>Dikarya</taxon>
        <taxon>Basidiomycota</taxon>
        <taxon>Agaricomycotina</taxon>
        <taxon>Agaricomycetes</taxon>
        <taxon>Cantharellales</taxon>
        <taxon>Hydnaceae</taxon>
        <taxon>Hydnum</taxon>
    </lineage>
</organism>
<dbReference type="Proteomes" id="UP000886523">
    <property type="component" value="Unassembled WGS sequence"/>
</dbReference>
<dbReference type="GO" id="GO:0004553">
    <property type="term" value="F:hydrolase activity, hydrolyzing O-glycosyl compounds"/>
    <property type="evidence" value="ECO:0007669"/>
    <property type="project" value="InterPro"/>
</dbReference>
<dbReference type="PANTHER" id="PTHR10963">
    <property type="entry name" value="GLYCOSYL HYDROLASE-RELATED"/>
    <property type="match status" value="1"/>
</dbReference>
<dbReference type="EMBL" id="MU128910">
    <property type="protein sequence ID" value="KAF9520762.1"/>
    <property type="molecule type" value="Genomic_DNA"/>
</dbReference>
<dbReference type="OrthoDB" id="192832at2759"/>
<comment type="caution">
    <text evidence="3">The sequence shown here is derived from an EMBL/GenBank/DDBJ whole genome shotgun (WGS) entry which is preliminary data.</text>
</comment>
<accession>A0A9P6E0M0</accession>
<keyword evidence="3" id="KW-0378">Hydrolase</keyword>
<dbReference type="InterPro" id="IPR050546">
    <property type="entry name" value="Glycosyl_Hydrlase_16"/>
</dbReference>
<keyword evidence="1" id="KW-0732">Signal</keyword>
<feature type="domain" description="GH16" evidence="2">
    <location>
        <begin position="30"/>
        <end position="286"/>
    </location>
</feature>
<dbReference type="InterPro" id="IPR013320">
    <property type="entry name" value="ConA-like_dom_sf"/>
</dbReference>
<evidence type="ECO:0000313" key="3">
    <source>
        <dbReference type="EMBL" id="KAF9520762.1"/>
    </source>
</evidence>
<dbReference type="AlphaFoldDB" id="A0A9P6E0M0"/>
<dbReference type="Gene3D" id="2.60.120.200">
    <property type="match status" value="1"/>
</dbReference>
<dbReference type="InterPro" id="IPR000757">
    <property type="entry name" value="Beta-glucanase-like"/>
</dbReference>
<name>A0A9P6E0M0_9AGAM</name>
<feature type="signal peptide" evidence="1">
    <location>
        <begin position="1"/>
        <end position="22"/>
    </location>
</feature>
<keyword evidence="4" id="KW-1185">Reference proteome</keyword>
<reference evidence="3" key="1">
    <citation type="journal article" date="2020" name="Nat. Commun.">
        <title>Large-scale genome sequencing of mycorrhizal fungi provides insights into the early evolution of symbiotic traits.</title>
        <authorList>
            <person name="Miyauchi S."/>
            <person name="Kiss E."/>
            <person name="Kuo A."/>
            <person name="Drula E."/>
            <person name="Kohler A."/>
            <person name="Sanchez-Garcia M."/>
            <person name="Morin E."/>
            <person name="Andreopoulos B."/>
            <person name="Barry K.W."/>
            <person name="Bonito G."/>
            <person name="Buee M."/>
            <person name="Carver A."/>
            <person name="Chen C."/>
            <person name="Cichocki N."/>
            <person name="Clum A."/>
            <person name="Culley D."/>
            <person name="Crous P.W."/>
            <person name="Fauchery L."/>
            <person name="Girlanda M."/>
            <person name="Hayes R.D."/>
            <person name="Keri Z."/>
            <person name="LaButti K."/>
            <person name="Lipzen A."/>
            <person name="Lombard V."/>
            <person name="Magnuson J."/>
            <person name="Maillard F."/>
            <person name="Murat C."/>
            <person name="Nolan M."/>
            <person name="Ohm R.A."/>
            <person name="Pangilinan J."/>
            <person name="Pereira M.F."/>
            <person name="Perotto S."/>
            <person name="Peter M."/>
            <person name="Pfister S."/>
            <person name="Riley R."/>
            <person name="Sitrit Y."/>
            <person name="Stielow J.B."/>
            <person name="Szollosi G."/>
            <person name="Zifcakova L."/>
            <person name="Stursova M."/>
            <person name="Spatafora J.W."/>
            <person name="Tedersoo L."/>
            <person name="Vaario L.M."/>
            <person name="Yamada A."/>
            <person name="Yan M."/>
            <person name="Wang P."/>
            <person name="Xu J."/>
            <person name="Bruns T."/>
            <person name="Baldrian P."/>
            <person name="Vilgalys R."/>
            <person name="Dunand C."/>
            <person name="Henrissat B."/>
            <person name="Grigoriev I.V."/>
            <person name="Hibbett D."/>
            <person name="Nagy L.G."/>
            <person name="Martin F.M."/>
        </authorList>
    </citation>
    <scope>NUCLEOTIDE SEQUENCE</scope>
    <source>
        <strain evidence="3">UP504</strain>
    </source>
</reference>
<dbReference type="CDD" id="cd02181">
    <property type="entry name" value="GH16_fungal_Lam16A_glucanase"/>
    <property type="match status" value="1"/>
</dbReference>
<evidence type="ECO:0000313" key="4">
    <source>
        <dbReference type="Proteomes" id="UP000886523"/>
    </source>
</evidence>
<dbReference type="GO" id="GO:0009251">
    <property type="term" value="P:glucan catabolic process"/>
    <property type="evidence" value="ECO:0007669"/>
    <property type="project" value="TreeGrafter"/>
</dbReference>
<dbReference type="PANTHER" id="PTHR10963:SF24">
    <property type="entry name" value="GLYCOSIDASE C21B10.07-RELATED"/>
    <property type="match status" value="1"/>
</dbReference>
<evidence type="ECO:0000259" key="2">
    <source>
        <dbReference type="PROSITE" id="PS51762"/>
    </source>
</evidence>
<evidence type="ECO:0000256" key="1">
    <source>
        <dbReference type="SAM" id="SignalP"/>
    </source>
</evidence>